<dbReference type="InterPro" id="IPR036259">
    <property type="entry name" value="MFS_trans_sf"/>
</dbReference>
<name>A0ABX9DVZ8_9PSEU</name>
<evidence type="ECO:0000313" key="7">
    <source>
        <dbReference type="EMBL" id="RAS59459.1"/>
    </source>
</evidence>
<feature type="transmembrane region" description="Helical" evidence="6">
    <location>
        <begin position="277"/>
        <end position="296"/>
    </location>
</feature>
<evidence type="ECO:0000256" key="2">
    <source>
        <dbReference type="ARBA" id="ARBA00022475"/>
    </source>
</evidence>
<proteinExistence type="predicted"/>
<keyword evidence="5 6" id="KW-0472">Membrane</keyword>
<evidence type="ECO:0000313" key="8">
    <source>
        <dbReference type="Proteomes" id="UP000248714"/>
    </source>
</evidence>
<dbReference type="Proteomes" id="UP000248714">
    <property type="component" value="Unassembled WGS sequence"/>
</dbReference>
<organism evidence="7 8">
    <name type="scientific">Lentzea atacamensis</name>
    <dbReference type="NCBI Taxonomy" id="531938"/>
    <lineage>
        <taxon>Bacteria</taxon>
        <taxon>Bacillati</taxon>
        <taxon>Actinomycetota</taxon>
        <taxon>Actinomycetes</taxon>
        <taxon>Pseudonocardiales</taxon>
        <taxon>Pseudonocardiaceae</taxon>
        <taxon>Lentzea</taxon>
    </lineage>
</organism>
<dbReference type="Pfam" id="PF07690">
    <property type="entry name" value="MFS_1"/>
    <property type="match status" value="1"/>
</dbReference>
<feature type="transmembrane region" description="Helical" evidence="6">
    <location>
        <begin position="302"/>
        <end position="322"/>
    </location>
</feature>
<feature type="transmembrane region" description="Helical" evidence="6">
    <location>
        <begin position="367"/>
        <end position="387"/>
    </location>
</feature>
<feature type="transmembrane region" description="Helical" evidence="6">
    <location>
        <begin position="45"/>
        <end position="70"/>
    </location>
</feature>
<evidence type="ECO:0000256" key="5">
    <source>
        <dbReference type="ARBA" id="ARBA00023136"/>
    </source>
</evidence>
<gene>
    <name evidence="7" type="ORF">C8D87_11471</name>
</gene>
<feature type="transmembrane region" description="Helical" evidence="6">
    <location>
        <begin position="169"/>
        <end position="188"/>
    </location>
</feature>
<dbReference type="SUPFAM" id="SSF103473">
    <property type="entry name" value="MFS general substrate transporter"/>
    <property type="match status" value="1"/>
</dbReference>
<protein>
    <submittedName>
        <fullName evidence="7">MFS family arabinose efflux permease</fullName>
    </submittedName>
</protein>
<feature type="transmembrane region" description="Helical" evidence="6">
    <location>
        <begin position="343"/>
        <end position="361"/>
    </location>
</feature>
<dbReference type="Gene3D" id="1.20.1250.20">
    <property type="entry name" value="MFS general substrate transporter like domains"/>
    <property type="match status" value="1"/>
</dbReference>
<evidence type="ECO:0000256" key="6">
    <source>
        <dbReference type="SAM" id="Phobius"/>
    </source>
</evidence>
<dbReference type="PANTHER" id="PTHR23513">
    <property type="entry name" value="INTEGRAL MEMBRANE EFFLUX PROTEIN-RELATED"/>
    <property type="match status" value="1"/>
</dbReference>
<feature type="transmembrane region" description="Helical" evidence="6">
    <location>
        <begin position="216"/>
        <end position="237"/>
    </location>
</feature>
<keyword evidence="3 6" id="KW-0812">Transmembrane</keyword>
<comment type="caution">
    <text evidence="7">The sequence shown here is derived from an EMBL/GenBank/DDBJ whole genome shotgun (WGS) entry which is preliminary data.</text>
</comment>
<keyword evidence="2" id="KW-1003">Cell membrane</keyword>
<sequence>MGAFRLVWAVPAFRVVFAADAVSTLGDQFARVALALLVWGRTGSAWWTAAIYALTFLPDLVGSIGLAWLADYYPRKSVLVTCTTVQAVAYALMAIPDLPLWLIAVLLTASATVLAPAKAAQGALIPEVLPAERLPAGLGLMDQARTIAQLGGLGAGGALVAVVGPEVVLATNAVTFAFGAAAVGWGVTARPPAGGSRKPATQWKDAISALRRDREVLALVAIAWMATIVVVPDGVVAPLASELAAGTWSVGVLLAVHPLALLAGLNVVAHASPRRKGVVLWSLAALSVVPLVGFAARPGLTGALVLLALSGVGTAYQTMMRAELTIRLPDRVRGSALGFARSGVRVGQGIGVAAAGALVELTRSPSVVIAVAGLVGACWVAAAGTGWRRARMSAR</sequence>
<dbReference type="PANTHER" id="PTHR23513:SF11">
    <property type="entry name" value="STAPHYLOFERRIN A TRANSPORTER"/>
    <property type="match status" value="1"/>
</dbReference>
<keyword evidence="4 6" id="KW-1133">Transmembrane helix</keyword>
<evidence type="ECO:0000256" key="3">
    <source>
        <dbReference type="ARBA" id="ARBA00022692"/>
    </source>
</evidence>
<dbReference type="RefSeq" id="WP_170166778.1">
    <property type="nucleotide sequence ID" value="NZ_QLTT01000014.1"/>
</dbReference>
<keyword evidence="8" id="KW-1185">Reference proteome</keyword>
<comment type="subcellular location">
    <subcellularLocation>
        <location evidence="1">Cell membrane</location>
        <topology evidence="1">Multi-pass membrane protein</topology>
    </subcellularLocation>
</comment>
<reference evidence="7 8" key="1">
    <citation type="submission" date="2018-06" db="EMBL/GenBank/DDBJ databases">
        <title>Genomic Encyclopedia of Type Strains, Phase IV (KMG-IV): sequencing the most valuable type-strain genomes for metagenomic binning, comparative biology and taxonomic classification.</title>
        <authorList>
            <person name="Goeker M."/>
        </authorList>
    </citation>
    <scope>NUCLEOTIDE SEQUENCE [LARGE SCALE GENOMIC DNA]</scope>
    <source>
        <strain evidence="7 8">DSM 45479</strain>
    </source>
</reference>
<dbReference type="EMBL" id="QLTT01000014">
    <property type="protein sequence ID" value="RAS59459.1"/>
    <property type="molecule type" value="Genomic_DNA"/>
</dbReference>
<evidence type="ECO:0000256" key="1">
    <source>
        <dbReference type="ARBA" id="ARBA00004651"/>
    </source>
</evidence>
<evidence type="ECO:0000256" key="4">
    <source>
        <dbReference type="ARBA" id="ARBA00022989"/>
    </source>
</evidence>
<dbReference type="InterPro" id="IPR011701">
    <property type="entry name" value="MFS"/>
</dbReference>
<accession>A0ABX9DVZ8</accession>
<feature type="transmembrane region" description="Helical" evidence="6">
    <location>
        <begin position="243"/>
        <end position="265"/>
    </location>
</feature>